<protein>
    <submittedName>
        <fullName evidence="1">Uncharacterized protein</fullName>
    </submittedName>
</protein>
<dbReference type="RefSeq" id="WP_007060929.1">
    <property type="nucleotide sequence ID" value="NZ_ACVI01000028.1"/>
</dbReference>
<proteinExistence type="predicted"/>
<keyword evidence="2" id="KW-1185">Reference proteome</keyword>
<dbReference type="Proteomes" id="UP000004198">
    <property type="component" value="Unassembled WGS sequence"/>
</dbReference>
<comment type="caution">
    <text evidence="1">The sequence shown here is derived from an EMBL/GenBank/DDBJ whole genome shotgun (WGS) entry which is preliminary data.</text>
</comment>
<name>C6PTC7_9CLOT</name>
<evidence type="ECO:0000313" key="2">
    <source>
        <dbReference type="Proteomes" id="UP000004198"/>
    </source>
</evidence>
<gene>
    <name evidence="1" type="ORF">CcarbDRAFT_2044</name>
</gene>
<evidence type="ECO:0000313" key="1">
    <source>
        <dbReference type="EMBL" id="EET87547.1"/>
    </source>
</evidence>
<accession>C6PTC7</accession>
<reference evidence="1 2" key="1">
    <citation type="submission" date="2009-06" db="EMBL/GenBank/DDBJ databases">
        <title>The draft genome of Clostridium carboxidivorans P7.</title>
        <authorList>
            <consortium name="US DOE Joint Genome Institute (JGI-PGF)"/>
            <person name="Lucas S."/>
            <person name="Copeland A."/>
            <person name="Lapidus A."/>
            <person name="Glavina del Rio T."/>
            <person name="Tice H."/>
            <person name="Bruce D."/>
            <person name="Goodwin L."/>
            <person name="Pitluck S."/>
            <person name="Larimer F."/>
            <person name="Land M.L."/>
            <person name="Hauser L."/>
            <person name="Hemme C.L."/>
        </authorList>
    </citation>
    <scope>NUCLEOTIDE SEQUENCE [LARGE SCALE GENOMIC DNA]</scope>
    <source>
        <strain evidence="1 2">P7</strain>
    </source>
</reference>
<sequence>MITALDSFGKLENKMNHQEKKAVNRLYNKFREELKELFIRDLVLVELYVTGLGE</sequence>
<dbReference type="AlphaFoldDB" id="C6PTC7"/>
<organism evidence="1 2">
    <name type="scientific">Clostridium carboxidivorans P7</name>
    <dbReference type="NCBI Taxonomy" id="536227"/>
    <lineage>
        <taxon>Bacteria</taxon>
        <taxon>Bacillati</taxon>
        <taxon>Bacillota</taxon>
        <taxon>Clostridia</taxon>
        <taxon>Eubacteriales</taxon>
        <taxon>Clostridiaceae</taxon>
        <taxon>Clostridium</taxon>
    </lineage>
</organism>
<dbReference type="EMBL" id="ACVI01000028">
    <property type="protein sequence ID" value="EET87547.1"/>
    <property type="molecule type" value="Genomic_DNA"/>
</dbReference>